<dbReference type="AlphaFoldDB" id="A0A251ZXX5"/>
<dbReference type="Proteomes" id="UP000194565">
    <property type="component" value="Unassembled WGS sequence"/>
</dbReference>
<proteinExistence type="predicted"/>
<name>A0A251ZXX5_9PROT</name>
<protein>
    <submittedName>
        <fullName evidence="1">Uncharacterized protein</fullName>
    </submittedName>
</protein>
<sequence length="67" mass="6851">MSELAVQAAIFPIFSVMRTGASVCRRGATPTSGSVMLSYLRAVMVIPWLDHSPVAALGAGTIGEGSG</sequence>
<gene>
    <name evidence="1" type="ORF">HC62_03375</name>
</gene>
<accession>A0A251ZXX5</accession>
<reference evidence="1 2" key="1">
    <citation type="submission" date="2014-06" db="EMBL/GenBank/DDBJ databases">
        <authorList>
            <person name="Ju J."/>
            <person name="Zhang J."/>
        </authorList>
    </citation>
    <scope>NUCLEOTIDE SEQUENCE [LARGE SCALE GENOMIC DNA]</scope>
    <source>
        <strain evidence="1">DmW_042</strain>
    </source>
</reference>
<organism evidence="1 2">
    <name type="scientific">Acetobacter tropicalis</name>
    <dbReference type="NCBI Taxonomy" id="104102"/>
    <lineage>
        <taxon>Bacteria</taxon>
        <taxon>Pseudomonadati</taxon>
        <taxon>Pseudomonadota</taxon>
        <taxon>Alphaproteobacteria</taxon>
        <taxon>Acetobacterales</taxon>
        <taxon>Acetobacteraceae</taxon>
        <taxon>Acetobacter</taxon>
    </lineage>
</organism>
<comment type="caution">
    <text evidence="1">The sequence shown here is derived from an EMBL/GenBank/DDBJ whole genome shotgun (WGS) entry which is preliminary data.</text>
</comment>
<evidence type="ECO:0000313" key="2">
    <source>
        <dbReference type="Proteomes" id="UP000194565"/>
    </source>
</evidence>
<dbReference type="EMBL" id="JOMM01000148">
    <property type="protein sequence ID" value="OUI79516.1"/>
    <property type="molecule type" value="Genomic_DNA"/>
</dbReference>
<evidence type="ECO:0000313" key="1">
    <source>
        <dbReference type="EMBL" id="OUI79516.1"/>
    </source>
</evidence>